<dbReference type="PANTHER" id="PTHR11808">
    <property type="entry name" value="TRANS-SULFURATION ENZYME FAMILY MEMBER"/>
    <property type="match status" value="1"/>
</dbReference>
<dbReference type="GO" id="GO:0019346">
    <property type="term" value="P:transsulfuration"/>
    <property type="evidence" value="ECO:0007669"/>
    <property type="project" value="InterPro"/>
</dbReference>
<evidence type="ECO:0000256" key="1">
    <source>
        <dbReference type="ARBA" id="ARBA00001933"/>
    </source>
</evidence>
<dbReference type="AlphaFoldDB" id="A0A8J9X5Q5"/>
<dbReference type="PANTHER" id="PTHR11808:SF15">
    <property type="entry name" value="CYSTATHIONINE GAMMA-LYASE"/>
    <property type="match status" value="1"/>
</dbReference>
<comment type="pathway">
    <text evidence="2">Amino-acid biosynthesis; L-cysteine biosynthesis; L-cysteine from L-homocysteine and L-serine: step 2/2.</text>
</comment>
<evidence type="ECO:0000256" key="4">
    <source>
        <dbReference type="ARBA" id="ARBA00022898"/>
    </source>
</evidence>
<evidence type="ECO:0000256" key="6">
    <source>
        <dbReference type="ARBA" id="ARBA00029853"/>
    </source>
</evidence>
<name>A0A8J9X5Q5_PHATR</name>
<evidence type="ECO:0000256" key="3">
    <source>
        <dbReference type="ARBA" id="ARBA00012085"/>
    </source>
</evidence>
<evidence type="ECO:0000256" key="5">
    <source>
        <dbReference type="ARBA" id="ARBA00023192"/>
    </source>
</evidence>
<proteinExistence type="inferred from homology"/>
<dbReference type="InterPro" id="IPR000277">
    <property type="entry name" value="Cys/Met-Metab_PyrdxlP-dep_enz"/>
</dbReference>
<comment type="cofactor">
    <cofactor evidence="1 7">
        <name>pyridoxal 5'-phosphate</name>
        <dbReference type="ChEBI" id="CHEBI:597326"/>
    </cofactor>
</comment>
<keyword evidence="5" id="KW-0198">Cysteine biosynthesis</keyword>
<dbReference type="GO" id="GO:0005737">
    <property type="term" value="C:cytoplasm"/>
    <property type="evidence" value="ECO:0007669"/>
    <property type="project" value="TreeGrafter"/>
</dbReference>
<comment type="similarity">
    <text evidence="7">Belongs to the trans-sulfuration enzymes family.</text>
</comment>
<dbReference type="InterPro" id="IPR015424">
    <property type="entry name" value="PyrdxlP-dep_Trfase"/>
</dbReference>
<dbReference type="EC" id="4.4.1.1" evidence="3"/>
<dbReference type="SUPFAM" id="SSF53383">
    <property type="entry name" value="PLP-dependent transferases"/>
    <property type="match status" value="1"/>
</dbReference>
<keyword evidence="4 7" id="KW-0663">Pyridoxal phosphate</keyword>
<dbReference type="EMBL" id="OU594944">
    <property type="protein sequence ID" value="CAG9287433.1"/>
    <property type="molecule type" value="Genomic_DNA"/>
</dbReference>
<sequence length="74" mass="7959">MRVFALAESLGAVESLAESPSLMTHASVPDEQRAKLGINDSLIRLSIGVESCRDLIDDLRNSLVVLVESMGGFK</sequence>
<dbReference type="Pfam" id="PF01053">
    <property type="entry name" value="Cys_Met_Meta_PP"/>
    <property type="match status" value="1"/>
</dbReference>
<gene>
    <name evidence="8" type="ORF">PTTT1_LOCUS35513</name>
</gene>
<evidence type="ECO:0000313" key="8">
    <source>
        <dbReference type="EMBL" id="CAG9287433.1"/>
    </source>
</evidence>
<dbReference type="GO" id="GO:0019343">
    <property type="term" value="P:cysteine biosynthetic process via cystathionine"/>
    <property type="evidence" value="ECO:0007669"/>
    <property type="project" value="TreeGrafter"/>
</dbReference>
<organism evidence="8">
    <name type="scientific">Phaeodactylum tricornutum</name>
    <name type="common">Diatom</name>
    <dbReference type="NCBI Taxonomy" id="2850"/>
    <lineage>
        <taxon>Eukaryota</taxon>
        <taxon>Sar</taxon>
        <taxon>Stramenopiles</taxon>
        <taxon>Ochrophyta</taxon>
        <taxon>Bacillariophyta</taxon>
        <taxon>Bacillariophyceae</taxon>
        <taxon>Bacillariophycidae</taxon>
        <taxon>Naviculales</taxon>
        <taxon>Phaeodactylaceae</taxon>
        <taxon>Phaeodactylum</taxon>
    </lineage>
</organism>
<accession>A0A8J9X5Q5</accession>
<evidence type="ECO:0000256" key="7">
    <source>
        <dbReference type="RuleBase" id="RU362118"/>
    </source>
</evidence>
<dbReference type="GO" id="GO:0030170">
    <property type="term" value="F:pyridoxal phosphate binding"/>
    <property type="evidence" value="ECO:0007669"/>
    <property type="project" value="InterPro"/>
</dbReference>
<dbReference type="InterPro" id="IPR015422">
    <property type="entry name" value="PyrdxlP-dep_Trfase_small"/>
</dbReference>
<dbReference type="GO" id="GO:0004123">
    <property type="term" value="F:cystathionine gamma-lyase activity"/>
    <property type="evidence" value="ECO:0007669"/>
    <property type="project" value="TreeGrafter"/>
</dbReference>
<dbReference type="Gene3D" id="3.90.1150.10">
    <property type="entry name" value="Aspartate Aminotransferase, domain 1"/>
    <property type="match status" value="1"/>
</dbReference>
<protein>
    <recommendedName>
        <fullName evidence="3">cystathionine gamma-lyase</fullName>
        <ecNumber evidence="3">4.4.1.1</ecNumber>
    </recommendedName>
    <alternativeName>
        <fullName evidence="6">Gamma-cystathionase</fullName>
    </alternativeName>
</protein>
<keyword evidence="5" id="KW-0028">Amino-acid biosynthesis</keyword>
<dbReference type="Proteomes" id="UP000836788">
    <property type="component" value="Chromosome 3"/>
</dbReference>
<reference evidence="8" key="1">
    <citation type="submission" date="2022-02" db="EMBL/GenBank/DDBJ databases">
        <authorList>
            <person name="Giguere J D."/>
        </authorList>
    </citation>
    <scope>NUCLEOTIDE SEQUENCE</scope>
    <source>
        <strain evidence="8">CCAP 1055/1</strain>
    </source>
</reference>
<evidence type="ECO:0000256" key="2">
    <source>
        <dbReference type="ARBA" id="ARBA00005038"/>
    </source>
</evidence>